<dbReference type="PANTHER" id="PTHR12872:SF1">
    <property type="entry name" value="ALPHA-N-ACETYLGLUCOSAMINIDASE"/>
    <property type="match status" value="1"/>
</dbReference>
<feature type="domain" description="Alpha-N-acetylglucosaminidase C-terminal" evidence="5">
    <location>
        <begin position="448"/>
        <end position="691"/>
    </location>
</feature>
<evidence type="ECO:0000259" key="5">
    <source>
        <dbReference type="Pfam" id="PF12972"/>
    </source>
</evidence>
<evidence type="ECO:0000313" key="6">
    <source>
        <dbReference type="EMBL" id="KAA9038682.1"/>
    </source>
</evidence>
<sequence length="712" mass="82101">MRKILSVLLLLLSLKSIAGTFDQIQQLAVRRVPWLANHLLFKKISFSAGMQAFELSSKGDQIVIGASDANAASMGLNWYLQYYCHRSISHMGDNLSPVYPLPVLKKKIHITSAFKYHYALNYCTLNYTMSFYSWKDWEHELDWMALHGVNLMLATIGTEAVWQQTLEKFGFSDKEIKAFIPGPAFNAWWLMGNLEGWGGSVTQRMIDRRRHLEQKILARMKELGIEPVFQGFYGMVPRALKKHFPEAAIRTQGEWTGGFERPDFLLPGDTLFHRMANVYYEKVEKLYGKSIHFFGGDPFHEGGSTKGVDLTQAGNLIQTEMQRVFPNSTWVLQGWEENPRKELLAGLDRSKVLVLELAGEKSNDWERRKGFDGTPFIWCTVNNYGEKSGLYGKLQLFADEVNRINTGQYKNLCKGIGVMPEGIHNNPVVYDLMLDLGWREQKVAVKDWIKEYVQYRYGSNNDTLQQAWKIFFQTVYCSFSEMDGLPENILCARPAWNIQHVSAFGKRKRNYDTAWFATGVRLFLSTYASMSETETWLIDAIDFSRQVLANKGDVIYNQMESAYAQKDSVLFKEKANRFLKLILVDDSLLSLDKNFRLDSWIDAARALGKTPYEKDLFEKNARDQVSFWGSDNPATTLHEYANKDWSGVLKTLYFPRWKMFMEQVYQQLCGQPNELIDYFSFEKDWALKNNISSATIHIGSKKAFLKRAINNY</sequence>
<proteinExistence type="predicted"/>
<protein>
    <submittedName>
        <fullName evidence="6">Alpha-N-acetylglucosaminidase</fullName>
    </submittedName>
</protein>
<comment type="caution">
    <text evidence="6">The sequence shown here is derived from an EMBL/GenBank/DDBJ whole genome shotgun (WGS) entry which is preliminary data.</text>
</comment>
<gene>
    <name evidence="6" type="ORF">FW778_14135</name>
</gene>
<reference evidence="6 7" key="1">
    <citation type="submission" date="2019-09" db="EMBL/GenBank/DDBJ databases">
        <title>Draft genome sequence of Ginsengibacter sp. BR5-29.</title>
        <authorList>
            <person name="Im W.-T."/>
        </authorList>
    </citation>
    <scope>NUCLEOTIDE SEQUENCE [LARGE SCALE GENOMIC DNA]</scope>
    <source>
        <strain evidence="6 7">BR5-29</strain>
    </source>
</reference>
<evidence type="ECO:0000259" key="4">
    <source>
        <dbReference type="Pfam" id="PF12971"/>
    </source>
</evidence>
<dbReference type="GO" id="GO:0016787">
    <property type="term" value="F:hydrolase activity"/>
    <property type="evidence" value="ECO:0007669"/>
    <property type="project" value="UniProtKB-KW"/>
</dbReference>
<keyword evidence="7" id="KW-1185">Reference proteome</keyword>
<dbReference type="Pfam" id="PF12972">
    <property type="entry name" value="NAGLU_C"/>
    <property type="match status" value="1"/>
</dbReference>
<feature type="domain" description="Alpha-N-acetylglucosaminidase N-terminal" evidence="4">
    <location>
        <begin position="23"/>
        <end position="102"/>
    </location>
</feature>
<dbReference type="Gene3D" id="3.20.20.80">
    <property type="entry name" value="Glycosidases"/>
    <property type="match status" value="1"/>
</dbReference>
<dbReference type="RefSeq" id="WP_150415403.1">
    <property type="nucleotide sequence ID" value="NZ_VYQF01000003.1"/>
</dbReference>
<evidence type="ECO:0000259" key="3">
    <source>
        <dbReference type="Pfam" id="PF05089"/>
    </source>
</evidence>
<keyword evidence="1" id="KW-0378">Hydrolase</keyword>
<dbReference type="InterPro" id="IPR029018">
    <property type="entry name" value="Hex-like_dom2"/>
</dbReference>
<dbReference type="Gene3D" id="3.30.379.10">
    <property type="entry name" value="Chitobiase/beta-hexosaminidase domain 2-like"/>
    <property type="match status" value="1"/>
</dbReference>
<dbReference type="Gene3D" id="1.20.120.670">
    <property type="entry name" value="N-acetyl-b-d-glucoasminidase"/>
    <property type="match status" value="1"/>
</dbReference>
<evidence type="ECO:0000256" key="1">
    <source>
        <dbReference type="ARBA" id="ARBA00022801"/>
    </source>
</evidence>
<accession>A0A5J5IFM6</accession>
<dbReference type="InterPro" id="IPR024733">
    <property type="entry name" value="NAGLU_tim-barrel"/>
</dbReference>
<evidence type="ECO:0000256" key="2">
    <source>
        <dbReference type="SAM" id="SignalP"/>
    </source>
</evidence>
<organism evidence="6 7">
    <name type="scientific">Ginsengibacter hankyongi</name>
    <dbReference type="NCBI Taxonomy" id="2607284"/>
    <lineage>
        <taxon>Bacteria</taxon>
        <taxon>Pseudomonadati</taxon>
        <taxon>Bacteroidota</taxon>
        <taxon>Chitinophagia</taxon>
        <taxon>Chitinophagales</taxon>
        <taxon>Chitinophagaceae</taxon>
        <taxon>Ginsengibacter</taxon>
    </lineage>
</organism>
<evidence type="ECO:0000313" key="7">
    <source>
        <dbReference type="Proteomes" id="UP000326903"/>
    </source>
</evidence>
<dbReference type="EMBL" id="VYQF01000003">
    <property type="protein sequence ID" value="KAA9038682.1"/>
    <property type="molecule type" value="Genomic_DNA"/>
</dbReference>
<dbReference type="AlphaFoldDB" id="A0A5J5IFM6"/>
<feature type="domain" description="Alpha-N-acetylglucosaminidase tim-barrel" evidence="3">
    <location>
        <begin position="118"/>
        <end position="439"/>
    </location>
</feature>
<dbReference type="Proteomes" id="UP000326903">
    <property type="component" value="Unassembled WGS sequence"/>
</dbReference>
<dbReference type="GO" id="GO:0005975">
    <property type="term" value="P:carbohydrate metabolic process"/>
    <property type="evidence" value="ECO:0007669"/>
    <property type="project" value="UniProtKB-ARBA"/>
</dbReference>
<dbReference type="InterPro" id="IPR024240">
    <property type="entry name" value="NAGLU_N"/>
</dbReference>
<dbReference type="InterPro" id="IPR024732">
    <property type="entry name" value="NAGLU_C"/>
</dbReference>
<dbReference type="Pfam" id="PF12971">
    <property type="entry name" value="NAGLU_N"/>
    <property type="match status" value="1"/>
</dbReference>
<keyword evidence="2" id="KW-0732">Signal</keyword>
<name>A0A5J5IFM6_9BACT</name>
<feature type="signal peptide" evidence="2">
    <location>
        <begin position="1"/>
        <end position="18"/>
    </location>
</feature>
<dbReference type="InterPro" id="IPR007781">
    <property type="entry name" value="NAGLU"/>
</dbReference>
<dbReference type="Pfam" id="PF05089">
    <property type="entry name" value="NAGLU"/>
    <property type="match status" value="1"/>
</dbReference>
<dbReference type="PANTHER" id="PTHR12872">
    <property type="entry name" value="ALPHA-N-ACETYLGLUCOSAMINIDASE"/>
    <property type="match status" value="1"/>
</dbReference>
<feature type="chain" id="PRO_5023843394" evidence="2">
    <location>
        <begin position="19"/>
        <end position="712"/>
    </location>
</feature>